<proteinExistence type="predicted"/>
<evidence type="ECO:0000256" key="1">
    <source>
        <dbReference type="SAM" id="MobiDB-lite"/>
    </source>
</evidence>
<dbReference type="Proteomes" id="UP000789739">
    <property type="component" value="Unassembled WGS sequence"/>
</dbReference>
<dbReference type="EMBL" id="CAJVPI010000837">
    <property type="protein sequence ID" value="CAG8576119.1"/>
    <property type="molecule type" value="Genomic_DNA"/>
</dbReference>
<sequence length="260" mass="29915">MSSPKIAGFRGNLFEDFAHRELQNGGTFRIRCLNNDNSEVTEKHIEKLECNLFMTLNEARKEYYNRPKSRTFASIDSFSLDNNDLALYQITVSKNYGVKIKGLNDLNSSLAWRKDVNDIDVYFAVPPDVFEKFPPQKYKTAKVSPALFINFTNTYFIIYSGTDDKTNSVNLEQTQSAISPEINSNNNLNHPSSDEKESDIQYSEPLICTNPKSPEDKEIDDFQDRVHKEQVSNEIRERKREAKLRAQDTSSIIPHEQKSI</sequence>
<organism evidence="2 3">
    <name type="scientific">Paraglomus brasilianum</name>
    <dbReference type="NCBI Taxonomy" id="144538"/>
    <lineage>
        <taxon>Eukaryota</taxon>
        <taxon>Fungi</taxon>
        <taxon>Fungi incertae sedis</taxon>
        <taxon>Mucoromycota</taxon>
        <taxon>Glomeromycotina</taxon>
        <taxon>Glomeromycetes</taxon>
        <taxon>Paraglomerales</taxon>
        <taxon>Paraglomeraceae</taxon>
        <taxon>Paraglomus</taxon>
    </lineage>
</organism>
<dbReference type="OrthoDB" id="2448891at2759"/>
<reference evidence="2" key="1">
    <citation type="submission" date="2021-06" db="EMBL/GenBank/DDBJ databases">
        <authorList>
            <person name="Kallberg Y."/>
            <person name="Tangrot J."/>
            <person name="Rosling A."/>
        </authorList>
    </citation>
    <scope>NUCLEOTIDE SEQUENCE</scope>
    <source>
        <strain evidence="2">BR232B</strain>
    </source>
</reference>
<dbReference type="AlphaFoldDB" id="A0A9N9BUV5"/>
<comment type="caution">
    <text evidence="2">The sequence shown here is derived from an EMBL/GenBank/DDBJ whole genome shotgun (WGS) entry which is preliminary data.</text>
</comment>
<dbReference type="InterPro" id="IPR052980">
    <property type="entry name" value="Crinkler_effector"/>
</dbReference>
<evidence type="ECO:0000313" key="2">
    <source>
        <dbReference type="EMBL" id="CAG8576119.1"/>
    </source>
</evidence>
<feature type="compositionally biased region" description="Polar residues" evidence="1">
    <location>
        <begin position="176"/>
        <end position="191"/>
    </location>
</feature>
<accession>A0A9N9BUV5</accession>
<feature type="region of interest" description="Disordered" evidence="1">
    <location>
        <begin position="176"/>
        <end position="260"/>
    </location>
</feature>
<evidence type="ECO:0000313" key="3">
    <source>
        <dbReference type="Proteomes" id="UP000789739"/>
    </source>
</evidence>
<dbReference type="PANTHER" id="PTHR33129:SF1">
    <property type="entry name" value="ATP-BINDING PROTEIN"/>
    <property type="match status" value="1"/>
</dbReference>
<feature type="compositionally biased region" description="Basic and acidic residues" evidence="1">
    <location>
        <begin position="213"/>
        <end position="246"/>
    </location>
</feature>
<keyword evidence="3" id="KW-1185">Reference proteome</keyword>
<protein>
    <submittedName>
        <fullName evidence="2">9067_t:CDS:1</fullName>
    </submittedName>
</protein>
<name>A0A9N9BUV5_9GLOM</name>
<dbReference type="PANTHER" id="PTHR33129">
    <property type="entry name" value="PROTEIN KINASE DOMAIN-CONTAINING PROTEIN-RELATED"/>
    <property type="match status" value="1"/>
</dbReference>
<gene>
    <name evidence="2" type="ORF">PBRASI_LOCUS6370</name>
</gene>